<dbReference type="GO" id="GO:0004674">
    <property type="term" value="F:protein serine/threonine kinase activity"/>
    <property type="evidence" value="ECO:0007669"/>
    <property type="project" value="InterPro"/>
</dbReference>
<comment type="caution">
    <text evidence="3">The sequence shown here is derived from an EMBL/GenBank/DDBJ whole genome shotgun (WGS) entry which is preliminary data.</text>
</comment>
<proteinExistence type="predicted"/>
<reference evidence="3" key="1">
    <citation type="submission" date="2021-08" db="EMBL/GenBank/DDBJ databases">
        <title>Chromosome-Level Trichoderma cornu-damae using Hi-C Data.</title>
        <authorList>
            <person name="Kim C.S."/>
        </authorList>
    </citation>
    <scope>NUCLEOTIDE SEQUENCE</scope>
    <source>
        <strain evidence="3">KA19-0412C</strain>
    </source>
</reference>
<dbReference type="Proteomes" id="UP000827724">
    <property type="component" value="Unassembled WGS sequence"/>
</dbReference>
<dbReference type="AlphaFoldDB" id="A0A9P8TS63"/>
<feature type="compositionally biased region" description="Polar residues" evidence="1">
    <location>
        <begin position="20"/>
        <end position="29"/>
    </location>
</feature>
<accession>A0A9P8TS63</accession>
<evidence type="ECO:0000313" key="3">
    <source>
        <dbReference type="EMBL" id="KAH6605451.1"/>
    </source>
</evidence>
<sequence>MSWKLTKKLKDTHLGPLSAFSRSPSTSTITDKDEKGTSPGATTPTSDGVSEALSQATVVKKPGILVVTIHEGQGFSLPEQHRSAFASSHQSSRSSGGALAGSVRPESQRLAGSYTNGARPHSSGGGFGSLPTNHGRISGKYMPYALIDFDKVQVFVNSVDGNPENPLWAGGNTQYKFDVSRVTELVIHLYMRNPAASPGSGRSQDIFLGADAMDTGNFDPDFTSEAPQDSYVDGPMLSQTMQDQFQGFSYNRPIAGLGDAGGSVRDPSFVGSLQDN</sequence>
<feature type="compositionally biased region" description="Low complexity" evidence="1">
    <location>
        <begin position="83"/>
        <end position="102"/>
    </location>
</feature>
<dbReference type="EMBL" id="JAIWOZ010000005">
    <property type="protein sequence ID" value="KAH6605451.1"/>
    <property type="molecule type" value="Genomic_DNA"/>
</dbReference>
<feature type="region of interest" description="Disordered" evidence="1">
    <location>
        <begin position="257"/>
        <end position="276"/>
    </location>
</feature>
<protein>
    <recommendedName>
        <fullName evidence="2">Protein kinase C-terminal domain-containing protein</fullName>
    </recommendedName>
</protein>
<name>A0A9P8TS63_9HYPO</name>
<gene>
    <name evidence="3" type="ORF">Trco_007158</name>
</gene>
<organism evidence="3 4">
    <name type="scientific">Trichoderma cornu-damae</name>
    <dbReference type="NCBI Taxonomy" id="654480"/>
    <lineage>
        <taxon>Eukaryota</taxon>
        <taxon>Fungi</taxon>
        <taxon>Dikarya</taxon>
        <taxon>Ascomycota</taxon>
        <taxon>Pezizomycotina</taxon>
        <taxon>Sordariomycetes</taxon>
        <taxon>Hypocreomycetidae</taxon>
        <taxon>Hypocreales</taxon>
        <taxon>Hypocreaceae</taxon>
        <taxon>Trichoderma</taxon>
    </lineage>
</organism>
<evidence type="ECO:0000259" key="2">
    <source>
        <dbReference type="Pfam" id="PF00433"/>
    </source>
</evidence>
<dbReference type="OrthoDB" id="63267at2759"/>
<feature type="compositionally biased region" description="Polar residues" evidence="1">
    <location>
        <begin position="39"/>
        <end position="49"/>
    </location>
</feature>
<dbReference type="Pfam" id="PF00433">
    <property type="entry name" value="Pkinase_C"/>
    <property type="match status" value="1"/>
</dbReference>
<evidence type="ECO:0000256" key="1">
    <source>
        <dbReference type="SAM" id="MobiDB-lite"/>
    </source>
</evidence>
<dbReference type="CDD" id="cd11651">
    <property type="entry name" value="YPK1_N_like"/>
    <property type="match status" value="1"/>
</dbReference>
<feature type="region of interest" description="Disordered" evidence="1">
    <location>
        <begin position="111"/>
        <end position="130"/>
    </location>
</feature>
<feature type="region of interest" description="Disordered" evidence="1">
    <location>
        <begin position="14"/>
        <end position="49"/>
    </location>
</feature>
<dbReference type="InterPro" id="IPR017892">
    <property type="entry name" value="Pkinase_C"/>
</dbReference>
<evidence type="ECO:0000313" key="4">
    <source>
        <dbReference type="Proteomes" id="UP000827724"/>
    </source>
</evidence>
<feature type="region of interest" description="Disordered" evidence="1">
    <location>
        <begin position="81"/>
        <end position="105"/>
    </location>
</feature>
<keyword evidence="4" id="KW-1185">Reference proteome</keyword>
<feature type="domain" description="Protein kinase C-terminal" evidence="2">
    <location>
        <begin position="211"/>
        <end position="250"/>
    </location>
</feature>
<dbReference type="GO" id="GO:0005524">
    <property type="term" value="F:ATP binding"/>
    <property type="evidence" value="ECO:0007669"/>
    <property type="project" value="InterPro"/>
</dbReference>